<keyword evidence="1" id="KW-1133">Transmembrane helix</keyword>
<evidence type="ECO:0008006" key="3">
    <source>
        <dbReference type="Google" id="ProtNLM"/>
    </source>
</evidence>
<protein>
    <recommendedName>
        <fullName evidence="3">Major facilitator superfamily (MFS) profile domain-containing protein</fullName>
    </recommendedName>
</protein>
<dbReference type="EMBL" id="BART01013462">
    <property type="protein sequence ID" value="GAG77356.1"/>
    <property type="molecule type" value="Genomic_DNA"/>
</dbReference>
<proteinExistence type="predicted"/>
<feature type="non-terminal residue" evidence="2">
    <location>
        <position position="47"/>
    </location>
</feature>
<comment type="caution">
    <text evidence="2">The sequence shown here is derived from an EMBL/GenBank/DDBJ whole genome shotgun (WGS) entry which is preliminary data.</text>
</comment>
<dbReference type="AlphaFoldDB" id="X1BYX3"/>
<organism evidence="2">
    <name type="scientific">marine sediment metagenome</name>
    <dbReference type="NCBI Taxonomy" id="412755"/>
    <lineage>
        <taxon>unclassified sequences</taxon>
        <taxon>metagenomes</taxon>
        <taxon>ecological metagenomes</taxon>
    </lineage>
</organism>
<keyword evidence="1" id="KW-0472">Membrane</keyword>
<name>X1BYX3_9ZZZZ</name>
<gene>
    <name evidence="2" type="ORF">S01H4_27512</name>
</gene>
<evidence type="ECO:0000313" key="2">
    <source>
        <dbReference type="EMBL" id="GAG77356.1"/>
    </source>
</evidence>
<reference evidence="2" key="1">
    <citation type="journal article" date="2014" name="Front. Microbiol.">
        <title>High frequency of phylogenetically diverse reductive dehalogenase-homologous genes in deep subseafloor sedimentary metagenomes.</title>
        <authorList>
            <person name="Kawai M."/>
            <person name="Futagami T."/>
            <person name="Toyoda A."/>
            <person name="Takaki Y."/>
            <person name="Nishi S."/>
            <person name="Hori S."/>
            <person name="Arai W."/>
            <person name="Tsubouchi T."/>
            <person name="Morono Y."/>
            <person name="Uchiyama I."/>
            <person name="Ito T."/>
            <person name="Fujiyama A."/>
            <person name="Inagaki F."/>
            <person name="Takami H."/>
        </authorList>
    </citation>
    <scope>NUCLEOTIDE SEQUENCE</scope>
    <source>
        <strain evidence="2">Expedition CK06-06</strain>
    </source>
</reference>
<sequence length="47" mass="5496">MTDRKFLNKEEHADYLSNYSIDPRKAMFTIILSILVDVFGYSMVLPL</sequence>
<accession>X1BYX3</accession>
<evidence type="ECO:0000256" key="1">
    <source>
        <dbReference type="SAM" id="Phobius"/>
    </source>
</evidence>
<feature type="transmembrane region" description="Helical" evidence="1">
    <location>
        <begin position="26"/>
        <end position="44"/>
    </location>
</feature>
<keyword evidence="1" id="KW-0812">Transmembrane</keyword>